<evidence type="ECO:0000313" key="2">
    <source>
        <dbReference type="Proteomes" id="UP000317536"/>
    </source>
</evidence>
<evidence type="ECO:0000313" key="1">
    <source>
        <dbReference type="EMBL" id="TSJ86276.1"/>
    </source>
</evidence>
<reference evidence="1 2" key="1">
    <citation type="submission" date="2019-07" db="EMBL/GenBank/DDBJ databases">
        <title>Bifidobacterium asteroides genomes.</title>
        <authorList>
            <person name="Zheng H."/>
        </authorList>
    </citation>
    <scope>NUCLEOTIDE SEQUENCE [LARGE SCALE GENOMIC DNA]</scope>
    <source>
        <strain evidence="1 2">W8111</strain>
    </source>
</reference>
<comment type="caution">
    <text evidence="1">The sequence shown here is derived from an EMBL/GenBank/DDBJ whole genome shotgun (WGS) entry which is preliminary data.</text>
</comment>
<dbReference type="Proteomes" id="UP000317536">
    <property type="component" value="Unassembled WGS sequence"/>
</dbReference>
<dbReference type="AlphaFoldDB" id="A0A556RBM4"/>
<gene>
    <name evidence="1" type="ORF">FPK29_00825</name>
</gene>
<protein>
    <submittedName>
        <fullName evidence="1">Uncharacterized protein</fullName>
    </submittedName>
</protein>
<organism evidence="1 2">
    <name type="scientific">Bifidobacterium asteroides</name>
    <dbReference type="NCBI Taxonomy" id="1684"/>
    <lineage>
        <taxon>Bacteria</taxon>
        <taxon>Bacillati</taxon>
        <taxon>Actinomycetota</taxon>
        <taxon>Actinomycetes</taxon>
        <taxon>Bifidobacteriales</taxon>
        <taxon>Bifidobacteriaceae</taxon>
        <taxon>Bifidobacterium</taxon>
    </lineage>
</organism>
<proteinExistence type="predicted"/>
<name>A0A556RBM4_9BIFI</name>
<accession>A0A556RBM4</accession>
<sequence length="64" mass="6929">MMPSGYRQREEALFNQDQLKAVDGAALVDPSGSADEAPCGFEDRRIVGETGDDCLIRADRPPCS</sequence>
<dbReference type="EMBL" id="VMHJ01000001">
    <property type="protein sequence ID" value="TSJ86276.1"/>
    <property type="molecule type" value="Genomic_DNA"/>
</dbReference>